<evidence type="ECO:0000256" key="11">
    <source>
        <dbReference type="RuleBase" id="RU004136"/>
    </source>
</evidence>
<dbReference type="SUPFAM" id="SSF63418">
    <property type="entry name" value="MurE/MurF N-terminal domain"/>
    <property type="match status" value="1"/>
</dbReference>
<dbReference type="Pfam" id="PF02875">
    <property type="entry name" value="Mur_ligase_C"/>
    <property type="match status" value="1"/>
</dbReference>
<evidence type="ECO:0000313" key="14">
    <source>
        <dbReference type="EMBL" id="MFD2263581.1"/>
    </source>
</evidence>
<dbReference type="RefSeq" id="WP_379876602.1">
    <property type="nucleotide sequence ID" value="NZ_JBHUIP010000012.1"/>
</dbReference>
<feature type="binding site" evidence="10">
    <location>
        <begin position="111"/>
        <end position="117"/>
    </location>
    <ligand>
        <name>ATP</name>
        <dbReference type="ChEBI" id="CHEBI:30616"/>
    </ligand>
</feature>
<dbReference type="InterPro" id="IPR036615">
    <property type="entry name" value="Mur_ligase_C_dom_sf"/>
</dbReference>
<reference evidence="15" key="1">
    <citation type="journal article" date="2019" name="Int. J. Syst. Evol. Microbiol.">
        <title>The Global Catalogue of Microorganisms (GCM) 10K type strain sequencing project: providing services to taxonomists for standard genome sequencing and annotation.</title>
        <authorList>
            <consortium name="The Broad Institute Genomics Platform"/>
            <consortium name="The Broad Institute Genome Sequencing Center for Infectious Disease"/>
            <person name="Wu L."/>
            <person name="Ma J."/>
        </authorList>
    </citation>
    <scope>NUCLEOTIDE SEQUENCE [LARGE SCALE GENOMIC DNA]</scope>
    <source>
        <strain evidence="15">CGMCC 1.19062</strain>
    </source>
</reference>
<keyword evidence="5 10" id="KW-0067">ATP-binding</keyword>
<name>A0ABW5DUD6_9PROT</name>
<evidence type="ECO:0000259" key="12">
    <source>
        <dbReference type="Pfam" id="PF02875"/>
    </source>
</evidence>
<comment type="function">
    <text evidence="10 11">Involved in cell wall formation. Catalyzes the final step in the synthesis of UDP-N-acetylmuramoyl-pentapeptide, the precursor of murein.</text>
</comment>
<keyword evidence="1 10" id="KW-0963">Cytoplasm</keyword>
<evidence type="ECO:0000256" key="3">
    <source>
        <dbReference type="ARBA" id="ARBA00022618"/>
    </source>
</evidence>
<keyword evidence="4 10" id="KW-0547">Nucleotide-binding</keyword>
<dbReference type="NCBIfam" id="TIGR01143">
    <property type="entry name" value="murF"/>
    <property type="match status" value="1"/>
</dbReference>
<keyword evidence="2 10" id="KW-0436">Ligase</keyword>
<dbReference type="InterPro" id="IPR013221">
    <property type="entry name" value="Mur_ligase_cen"/>
</dbReference>
<feature type="domain" description="Mur ligase central" evidence="13">
    <location>
        <begin position="109"/>
        <end position="299"/>
    </location>
</feature>
<dbReference type="SUPFAM" id="SSF53623">
    <property type="entry name" value="MurD-like peptide ligases, catalytic domain"/>
    <property type="match status" value="1"/>
</dbReference>
<organism evidence="14 15">
    <name type="scientific">Lacibacterium aquatile</name>
    <dbReference type="NCBI Taxonomy" id="1168082"/>
    <lineage>
        <taxon>Bacteria</taxon>
        <taxon>Pseudomonadati</taxon>
        <taxon>Pseudomonadota</taxon>
        <taxon>Alphaproteobacteria</taxon>
        <taxon>Rhodospirillales</taxon>
        <taxon>Rhodospirillaceae</taxon>
    </lineage>
</organism>
<evidence type="ECO:0000256" key="9">
    <source>
        <dbReference type="ARBA" id="ARBA00023316"/>
    </source>
</evidence>
<keyword evidence="6 10" id="KW-0133">Cell shape</keyword>
<evidence type="ECO:0000259" key="13">
    <source>
        <dbReference type="Pfam" id="PF08245"/>
    </source>
</evidence>
<dbReference type="Gene3D" id="3.40.1390.10">
    <property type="entry name" value="MurE/MurF, N-terminal domain"/>
    <property type="match status" value="1"/>
</dbReference>
<dbReference type="GO" id="GO:0047480">
    <property type="term" value="F:UDP-N-acetylmuramoyl-tripeptide-D-alanyl-D-alanine ligase activity"/>
    <property type="evidence" value="ECO:0007669"/>
    <property type="project" value="UniProtKB-EC"/>
</dbReference>
<dbReference type="InterPro" id="IPR005863">
    <property type="entry name" value="UDP-N-AcMur_synth"/>
</dbReference>
<comment type="similarity">
    <text evidence="10">Belongs to the MurCDEF family. MurF subfamily.</text>
</comment>
<evidence type="ECO:0000256" key="8">
    <source>
        <dbReference type="ARBA" id="ARBA00023306"/>
    </source>
</evidence>
<dbReference type="Proteomes" id="UP001597295">
    <property type="component" value="Unassembled WGS sequence"/>
</dbReference>
<keyword evidence="7 10" id="KW-0573">Peptidoglycan synthesis</keyword>
<feature type="domain" description="Mur ligase C-terminal" evidence="12">
    <location>
        <begin position="339"/>
        <end position="445"/>
    </location>
</feature>
<comment type="subcellular location">
    <subcellularLocation>
        <location evidence="10 11">Cytoplasm</location>
    </subcellularLocation>
</comment>
<dbReference type="HAMAP" id="MF_02019">
    <property type="entry name" value="MurF"/>
    <property type="match status" value="1"/>
</dbReference>
<evidence type="ECO:0000256" key="5">
    <source>
        <dbReference type="ARBA" id="ARBA00022840"/>
    </source>
</evidence>
<sequence>MTQPLWTAADIATATGAQILGVWSVNGVSIDSRTVAEGELFVALVGENNDAHEYIDQALARKAGALLLSRLPANLPAGAPVALVKDTMVALEALGQFARKRCKAKFAAVTGSVGKTSTKEALTQLLAKQALTYGSKGNLNNNFGVPLSLARLPVKSTYGVFELGMNHPGEIAPLSQQVAPSVVIVTTIAPAHVEYFDDGVEGIAREKASIAAGLTPGGTAILTRDTPYYEVLYEAAKAAGAARIFSFGTDVAADVRLTAYVPDADGAEVSINFFGRWFTYRIGAQGKHQAINSLGVLAAIDAIGGNVEQAMEDYAEIGAPAGRGQRSVLAWGKGEIVLFDESYNASPVAVRAALGVLGQQPGRRIVVLGDMLELGAGGPEMHMGLLDAVNAAGLHKVFACGPLMKPLYDALPEASKGLWAPTSEALKSALLALIAPGDVVTIKGSLGMRMGPLVAAVREASSAKGSAS</sequence>
<dbReference type="Pfam" id="PF08245">
    <property type="entry name" value="Mur_ligase_M"/>
    <property type="match status" value="1"/>
</dbReference>
<evidence type="ECO:0000256" key="10">
    <source>
        <dbReference type="HAMAP-Rule" id="MF_02019"/>
    </source>
</evidence>
<gene>
    <name evidence="10 14" type="primary">murF</name>
    <name evidence="14" type="ORF">ACFSM5_11835</name>
</gene>
<dbReference type="EMBL" id="JBHUIP010000012">
    <property type="protein sequence ID" value="MFD2263581.1"/>
    <property type="molecule type" value="Genomic_DNA"/>
</dbReference>
<dbReference type="Gene3D" id="3.90.190.20">
    <property type="entry name" value="Mur ligase, C-terminal domain"/>
    <property type="match status" value="1"/>
</dbReference>
<evidence type="ECO:0000256" key="2">
    <source>
        <dbReference type="ARBA" id="ARBA00022598"/>
    </source>
</evidence>
<evidence type="ECO:0000256" key="4">
    <source>
        <dbReference type="ARBA" id="ARBA00022741"/>
    </source>
</evidence>
<keyword evidence="15" id="KW-1185">Reference proteome</keyword>
<comment type="catalytic activity">
    <reaction evidence="10 11">
        <text>D-alanyl-D-alanine + UDP-N-acetyl-alpha-D-muramoyl-L-alanyl-gamma-D-glutamyl-meso-2,6-diaminopimelate + ATP = UDP-N-acetyl-alpha-D-muramoyl-L-alanyl-gamma-D-glutamyl-meso-2,6-diaminopimeloyl-D-alanyl-D-alanine + ADP + phosphate + H(+)</text>
        <dbReference type="Rhea" id="RHEA:28374"/>
        <dbReference type="ChEBI" id="CHEBI:15378"/>
        <dbReference type="ChEBI" id="CHEBI:30616"/>
        <dbReference type="ChEBI" id="CHEBI:43474"/>
        <dbReference type="ChEBI" id="CHEBI:57822"/>
        <dbReference type="ChEBI" id="CHEBI:61386"/>
        <dbReference type="ChEBI" id="CHEBI:83905"/>
        <dbReference type="ChEBI" id="CHEBI:456216"/>
        <dbReference type="EC" id="6.3.2.10"/>
    </reaction>
</comment>
<dbReference type="InterPro" id="IPR036565">
    <property type="entry name" value="Mur-like_cat_sf"/>
</dbReference>
<proteinExistence type="inferred from homology"/>
<dbReference type="InterPro" id="IPR035911">
    <property type="entry name" value="MurE/MurF_N"/>
</dbReference>
<dbReference type="SUPFAM" id="SSF53244">
    <property type="entry name" value="MurD-like peptide ligases, peptide-binding domain"/>
    <property type="match status" value="1"/>
</dbReference>
<keyword evidence="3 10" id="KW-0132">Cell division</keyword>
<dbReference type="InterPro" id="IPR051046">
    <property type="entry name" value="MurCDEF_CellWall_CoF430Synth"/>
</dbReference>
<dbReference type="Gene3D" id="3.40.1190.10">
    <property type="entry name" value="Mur-like, catalytic domain"/>
    <property type="match status" value="1"/>
</dbReference>
<comment type="pathway">
    <text evidence="10 11">Cell wall biogenesis; peptidoglycan biosynthesis.</text>
</comment>
<dbReference type="InterPro" id="IPR004101">
    <property type="entry name" value="Mur_ligase_C"/>
</dbReference>
<comment type="caution">
    <text evidence="14">The sequence shown here is derived from an EMBL/GenBank/DDBJ whole genome shotgun (WGS) entry which is preliminary data.</text>
</comment>
<keyword evidence="9 10" id="KW-0961">Cell wall biogenesis/degradation</keyword>
<dbReference type="PANTHER" id="PTHR43024:SF1">
    <property type="entry name" value="UDP-N-ACETYLMURAMOYL-TRIPEPTIDE--D-ALANYL-D-ALANINE LIGASE"/>
    <property type="match status" value="1"/>
</dbReference>
<evidence type="ECO:0000256" key="6">
    <source>
        <dbReference type="ARBA" id="ARBA00022960"/>
    </source>
</evidence>
<keyword evidence="8 10" id="KW-0131">Cell cycle</keyword>
<dbReference type="EC" id="6.3.2.10" evidence="10 11"/>
<evidence type="ECO:0000256" key="7">
    <source>
        <dbReference type="ARBA" id="ARBA00022984"/>
    </source>
</evidence>
<accession>A0ABW5DUD6</accession>
<protein>
    <recommendedName>
        <fullName evidence="10 11">UDP-N-acetylmuramoyl-tripeptide--D-alanyl-D-alanine ligase</fullName>
        <ecNumber evidence="10 11">6.3.2.10</ecNumber>
    </recommendedName>
    <alternativeName>
        <fullName evidence="10">D-alanyl-D-alanine-adding enzyme</fullName>
    </alternativeName>
</protein>
<dbReference type="PANTHER" id="PTHR43024">
    <property type="entry name" value="UDP-N-ACETYLMURAMOYL-TRIPEPTIDE--D-ALANYL-D-ALANINE LIGASE"/>
    <property type="match status" value="1"/>
</dbReference>
<evidence type="ECO:0000313" key="15">
    <source>
        <dbReference type="Proteomes" id="UP001597295"/>
    </source>
</evidence>
<evidence type="ECO:0000256" key="1">
    <source>
        <dbReference type="ARBA" id="ARBA00022490"/>
    </source>
</evidence>